<evidence type="ECO:0000256" key="4">
    <source>
        <dbReference type="ARBA" id="ARBA00008905"/>
    </source>
</evidence>
<comment type="similarity">
    <text evidence="4 10">Belongs to the OST1 family.</text>
</comment>
<organism evidence="11 12">
    <name type="scientific">Panicum virgatum</name>
    <name type="common">Blackwell switchgrass</name>
    <dbReference type="NCBI Taxonomy" id="38727"/>
    <lineage>
        <taxon>Eukaryota</taxon>
        <taxon>Viridiplantae</taxon>
        <taxon>Streptophyta</taxon>
        <taxon>Embryophyta</taxon>
        <taxon>Tracheophyta</taxon>
        <taxon>Spermatophyta</taxon>
        <taxon>Magnoliopsida</taxon>
        <taxon>Liliopsida</taxon>
        <taxon>Poales</taxon>
        <taxon>Poaceae</taxon>
        <taxon>PACMAD clade</taxon>
        <taxon>Panicoideae</taxon>
        <taxon>Panicodae</taxon>
        <taxon>Paniceae</taxon>
        <taxon>Panicinae</taxon>
        <taxon>Panicum</taxon>
        <taxon>Panicum sect. Hiantes</taxon>
    </lineage>
</organism>
<sequence>MTLPTRRTLANPVVALLLLLLSAVSSSSLPPEDGIRIISAEKQLNCVQIHLTGPIARVILTLEVENAAAATDASRVLLAFWPWEVEHLAIVRATRVEGKHRKKAHEPLRVEPSDLTAATPNGACLFSALLSTHLKPGEATTLEVLYVLTHAVDPYPAAIVGRSESQLVYYHDSAVLLTPYHVLEQATYIKLPSNRIESITMVDPTSRAGAEIKYGTYYNQMPITYLRISVCYEVGPFAVVEKLERKVDIPCQGHIKVTDQYKMRHDVAWYKRIFSRPECPRIWPLANTLSSSIKDRLYFTLLQGPRYGWHCTPSFTAGYGLPLEDFLFESVDGRRYINLTFGIPQLDTVVDDFATTVILPEGSKNPQAIVHFPNPQAIVHFPTKTSYSYHDAGRAKVVIKKKNVVGEHNVPFQVYYESNPTFMLADPSTLWAVIIVVVCVAYSLFQAFSTQAGNQDTI</sequence>
<comment type="subcellular location">
    <subcellularLocation>
        <location evidence="2 10">Endoplasmic reticulum membrane</location>
        <topology evidence="2 10">Single-pass type I membrane protein</topology>
    </subcellularLocation>
</comment>
<dbReference type="OrthoDB" id="310030at2759"/>
<keyword evidence="9 10" id="KW-0472">Membrane</keyword>
<dbReference type="EMBL" id="CM029043">
    <property type="protein sequence ID" value="KAG2609436.1"/>
    <property type="molecule type" value="Genomic_DNA"/>
</dbReference>
<evidence type="ECO:0000256" key="1">
    <source>
        <dbReference type="ARBA" id="ARBA00002791"/>
    </source>
</evidence>
<evidence type="ECO:0000256" key="7">
    <source>
        <dbReference type="ARBA" id="ARBA00022824"/>
    </source>
</evidence>
<evidence type="ECO:0000256" key="6">
    <source>
        <dbReference type="ARBA" id="ARBA00022729"/>
    </source>
</evidence>
<dbReference type="GO" id="GO:0008250">
    <property type="term" value="C:oligosaccharyltransferase complex"/>
    <property type="evidence" value="ECO:0007669"/>
    <property type="project" value="UniProtKB-UniRule"/>
</dbReference>
<comment type="caution">
    <text evidence="11">The sequence shown here is derived from an EMBL/GenBank/DDBJ whole genome shotgun (WGS) entry which is preliminary data.</text>
</comment>
<evidence type="ECO:0000256" key="10">
    <source>
        <dbReference type="RuleBase" id="RU361143"/>
    </source>
</evidence>
<dbReference type="PANTHER" id="PTHR21049">
    <property type="entry name" value="RIBOPHORIN I"/>
    <property type="match status" value="1"/>
</dbReference>
<protein>
    <recommendedName>
        <fullName evidence="10">Dolichyl-diphosphooligosaccharide--protein glycosyltransferase subunit 1</fullName>
    </recommendedName>
</protein>
<evidence type="ECO:0000256" key="3">
    <source>
        <dbReference type="ARBA" id="ARBA00004922"/>
    </source>
</evidence>
<dbReference type="InterPro" id="IPR007676">
    <property type="entry name" value="Ribophorin_I"/>
</dbReference>
<dbReference type="Pfam" id="PF04597">
    <property type="entry name" value="Ribophorin_I"/>
    <property type="match status" value="2"/>
</dbReference>
<evidence type="ECO:0000256" key="9">
    <source>
        <dbReference type="ARBA" id="ARBA00023136"/>
    </source>
</evidence>
<evidence type="ECO:0000313" key="12">
    <source>
        <dbReference type="Proteomes" id="UP000823388"/>
    </source>
</evidence>
<dbReference type="PANTHER" id="PTHR21049:SF2">
    <property type="entry name" value="DOLICHYL-DIPHOSPHOOLIGOSACCHARIDE--PROTEIN GLYCOSYLTRANSFERASE SUBUNIT 1B"/>
    <property type="match status" value="1"/>
</dbReference>
<keyword evidence="7 10" id="KW-0256">Endoplasmic reticulum</keyword>
<dbReference type="Proteomes" id="UP000823388">
    <property type="component" value="Chromosome 4K"/>
</dbReference>
<evidence type="ECO:0000256" key="2">
    <source>
        <dbReference type="ARBA" id="ARBA00004115"/>
    </source>
</evidence>
<comment type="function">
    <text evidence="1 10">Subunit of the oligosaccharyl transferase (OST) complex that catalyzes the initial transfer of a defined glycan (Glc(3)Man(9)GlcNAc(2) in eukaryotes) from the lipid carrier dolichol-pyrophosphate to an asparagine residue within an Asn-X-Ser/Thr consensus motif in nascent polypeptide chains, the first step in protein N-glycosylation. N-glycosylation occurs cotranslationally and the complex associates with the Sec61 complex at the channel-forming translocon complex that mediates protein translocation across the endoplasmic reticulum (ER). All subunits are required for a maximal enzyme activity.</text>
</comment>
<keyword evidence="12" id="KW-1185">Reference proteome</keyword>
<feature type="chain" id="PRO_5044040002" description="Dolichyl-diphosphooligosaccharide--protein glycosyltransferase subunit 1" evidence="10">
    <location>
        <begin position="27"/>
        <end position="458"/>
    </location>
</feature>
<reference evidence="11" key="1">
    <citation type="submission" date="2020-05" db="EMBL/GenBank/DDBJ databases">
        <title>WGS assembly of Panicum virgatum.</title>
        <authorList>
            <person name="Lovell J.T."/>
            <person name="Jenkins J."/>
            <person name="Shu S."/>
            <person name="Juenger T.E."/>
            <person name="Schmutz J."/>
        </authorList>
    </citation>
    <scope>NUCLEOTIDE SEQUENCE</scope>
    <source>
        <strain evidence="11">AP13</strain>
    </source>
</reference>
<dbReference type="AlphaFoldDB" id="A0A8T0TEP5"/>
<keyword evidence="6 10" id="KW-0732">Signal</keyword>
<keyword evidence="5 10" id="KW-0812">Transmembrane</keyword>
<feature type="transmembrane region" description="Helical" evidence="10">
    <location>
        <begin position="428"/>
        <end position="445"/>
    </location>
</feature>
<dbReference type="EMBL" id="CM029043">
    <property type="protein sequence ID" value="KAG2609440.1"/>
    <property type="molecule type" value="Genomic_DNA"/>
</dbReference>
<feature type="signal peptide" evidence="10">
    <location>
        <begin position="1"/>
        <end position="26"/>
    </location>
</feature>
<comment type="subunit">
    <text evidence="10">Component of the oligosaccharyltransferase (OST) complex.</text>
</comment>
<evidence type="ECO:0000256" key="5">
    <source>
        <dbReference type="ARBA" id="ARBA00022692"/>
    </source>
</evidence>
<comment type="pathway">
    <text evidence="3 10">Protein modification; protein glycosylation.</text>
</comment>
<evidence type="ECO:0000256" key="8">
    <source>
        <dbReference type="ARBA" id="ARBA00022989"/>
    </source>
</evidence>
<name>A0A8T0TEP5_PANVG</name>
<gene>
    <name evidence="11" type="ORF">PVAP13_4KG393400</name>
</gene>
<accession>A0A8T0TEP5</accession>
<evidence type="ECO:0000313" key="11">
    <source>
        <dbReference type="EMBL" id="KAG2609440.1"/>
    </source>
</evidence>
<keyword evidence="8 10" id="KW-1133">Transmembrane helix</keyword>
<proteinExistence type="inferred from homology"/>
<dbReference type="GO" id="GO:0018279">
    <property type="term" value="P:protein N-linked glycosylation via asparagine"/>
    <property type="evidence" value="ECO:0007669"/>
    <property type="project" value="TreeGrafter"/>
</dbReference>